<dbReference type="InterPro" id="IPR020084">
    <property type="entry name" value="NUDIX_hydrolase_CS"/>
</dbReference>
<dbReference type="Pfam" id="PF09296">
    <property type="entry name" value="NUDIX-like"/>
    <property type="match status" value="1"/>
</dbReference>
<keyword evidence="6" id="KW-0520">NAD</keyword>
<evidence type="ECO:0000256" key="3">
    <source>
        <dbReference type="ARBA" id="ARBA00022723"/>
    </source>
</evidence>
<evidence type="ECO:0000256" key="1">
    <source>
        <dbReference type="ARBA" id="ARBA00001946"/>
    </source>
</evidence>
<dbReference type="InterPro" id="IPR015375">
    <property type="entry name" value="NADH_PPase-like_N"/>
</dbReference>
<dbReference type="InterPro" id="IPR000086">
    <property type="entry name" value="NUDIX_hydrolase_dom"/>
</dbReference>
<dbReference type="NCBIfam" id="NF001299">
    <property type="entry name" value="PRK00241.1"/>
    <property type="match status" value="1"/>
</dbReference>
<dbReference type="EMBL" id="BOOZ01000025">
    <property type="protein sequence ID" value="GIJ10885.1"/>
    <property type="molecule type" value="Genomic_DNA"/>
</dbReference>
<evidence type="ECO:0000256" key="6">
    <source>
        <dbReference type="ARBA" id="ARBA00023027"/>
    </source>
</evidence>
<keyword evidence="9" id="KW-1185">Reference proteome</keyword>
<keyword evidence="3" id="KW-0479">Metal-binding</keyword>
<sequence>MLAPPEASGTIGCMVFHALAYTATPHDRAAGLRTDPARVADLLDRDGSQVLPMWRDRPLLTADGRPVQLTGPAARTVVAAAGQTALLGLDGTRASFAADLSDVEETEALRLATAHRSADLRGLAITLPEPLAATLAYARGLLYWNRHARYCGTCGATTVSADAGHLRVCQGPHCGRQLFPRIEPAVIVLVEAPGPQPRCLLARHHGAGPDGFSLLAGFVEIGESLEGTVRREVGEEAGVTVGTVTYQGSQGWPFPAGLMVGFVARAVDETIAVDGHELLEARWFTRAEIVERVLDGPGSGPADSIGGRLLRSWAGLDQPPPPHAEV</sequence>
<dbReference type="InterPro" id="IPR049734">
    <property type="entry name" value="NudC-like_C"/>
</dbReference>
<dbReference type="PANTHER" id="PTHR42904">
    <property type="entry name" value="NUDIX HYDROLASE, NUDC SUBFAMILY"/>
    <property type="match status" value="1"/>
</dbReference>
<organism evidence="8 9">
    <name type="scientific">Micromonospora andamanensis</name>
    <dbReference type="NCBI Taxonomy" id="1287068"/>
    <lineage>
        <taxon>Bacteria</taxon>
        <taxon>Bacillati</taxon>
        <taxon>Actinomycetota</taxon>
        <taxon>Actinomycetes</taxon>
        <taxon>Micromonosporales</taxon>
        <taxon>Micromonosporaceae</taxon>
        <taxon>Micromonospora</taxon>
    </lineage>
</organism>
<evidence type="ECO:0000256" key="4">
    <source>
        <dbReference type="ARBA" id="ARBA00022801"/>
    </source>
</evidence>
<dbReference type="InterPro" id="IPR015797">
    <property type="entry name" value="NUDIX_hydrolase-like_dom_sf"/>
</dbReference>
<dbReference type="EC" id="3.6.1.22" evidence="2"/>
<dbReference type="Pfam" id="PF09297">
    <property type="entry name" value="Zn_ribbon_NUD"/>
    <property type="match status" value="1"/>
</dbReference>
<protein>
    <recommendedName>
        <fullName evidence="2">NAD(+) diphosphatase</fullName>
        <ecNumber evidence="2">3.6.1.22</ecNumber>
    </recommendedName>
</protein>
<evidence type="ECO:0000313" key="9">
    <source>
        <dbReference type="Proteomes" id="UP000647017"/>
    </source>
</evidence>
<evidence type="ECO:0000259" key="7">
    <source>
        <dbReference type="PROSITE" id="PS51462"/>
    </source>
</evidence>
<comment type="caution">
    <text evidence="8">The sequence shown here is derived from an EMBL/GenBank/DDBJ whole genome shotgun (WGS) entry which is preliminary data.</text>
</comment>
<dbReference type="SUPFAM" id="SSF55811">
    <property type="entry name" value="Nudix"/>
    <property type="match status" value="1"/>
</dbReference>
<dbReference type="PROSITE" id="PS51462">
    <property type="entry name" value="NUDIX"/>
    <property type="match status" value="1"/>
</dbReference>
<dbReference type="Pfam" id="PF00293">
    <property type="entry name" value="NUDIX"/>
    <property type="match status" value="1"/>
</dbReference>
<dbReference type="CDD" id="cd03429">
    <property type="entry name" value="NUDIX_NADH_pyrophosphatase_Nudt13"/>
    <property type="match status" value="1"/>
</dbReference>
<name>A0ABQ4HYZ4_9ACTN</name>
<gene>
    <name evidence="8" type="ORF">Van01_40990</name>
</gene>
<dbReference type="PROSITE" id="PS00893">
    <property type="entry name" value="NUDIX_BOX"/>
    <property type="match status" value="1"/>
</dbReference>
<dbReference type="Gene3D" id="3.90.79.20">
    <property type="match status" value="1"/>
</dbReference>
<evidence type="ECO:0000256" key="2">
    <source>
        <dbReference type="ARBA" id="ARBA00012381"/>
    </source>
</evidence>
<evidence type="ECO:0000313" key="8">
    <source>
        <dbReference type="EMBL" id="GIJ10885.1"/>
    </source>
</evidence>
<keyword evidence="5" id="KW-0460">Magnesium</keyword>
<accession>A0ABQ4HYZ4</accession>
<dbReference type="Proteomes" id="UP000647017">
    <property type="component" value="Unassembled WGS sequence"/>
</dbReference>
<evidence type="ECO:0000256" key="5">
    <source>
        <dbReference type="ARBA" id="ARBA00022842"/>
    </source>
</evidence>
<dbReference type="PANTHER" id="PTHR42904:SF8">
    <property type="entry name" value="NAD(+) DIPHOSPHATASE"/>
    <property type="match status" value="1"/>
</dbReference>
<comment type="cofactor">
    <cofactor evidence="1">
        <name>Mg(2+)</name>
        <dbReference type="ChEBI" id="CHEBI:18420"/>
    </cofactor>
</comment>
<dbReference type="InterPro" id="IPR015376">
    <property type="entry name" value="Znr_NADH_PPase"/>
</dbReference>
<keyword evidence="4" id="KW-0378">Hydrolase</keyword>
<reference evidence="8 9" key="1">
    <citation type="submission" date="2021-01" db="EMBL/GenBank/DDBJ databases">
        <title>Whole genome shotgun sequence of Verrucosispora andamanensis NBRC 109075.</title>
        <authorList>
            <person name="Komaki H."/>
            <person name="Tamura T."/>
        </authorList>
    </citation>
    <scope>NUCLEOTIDE SEQUENCE [LARGE SCALE GENOMIC DNA]</scope>
    <source>
        <strain evidence="8 9">NBRC 109075</strain>
    </source>
</reference>
<proteinExistence type="predicted"/>
<feature type="domain" description="Nudix hydrolase" evidence="7">
    <location>
        <begin position="180"/>
        <end position="309"/>
    </location>
</feature>
<dbReference type="InterPro" id="IPR050241">
    <property type="entry name" value="NAD-cap_RNA_hydrolase_NudC"/>
</dbReference>
<dbReference type="Gene3D" id="3.90.79.10">
    <property type="entry name" value="Nucleoside Triphosphate Pyrophosphohydrolase"/>
    <property type="match status" value="1"/>
</dbReference>